<keyword evidence="2 4" id="KW-0808">Transferase</keyword>
<evidence type="ECO:0000259" key="5">
    <source>
        <dbReference type="SMART" id="SM00563"/>
    </source>
</evidence>
<evidence type="ECO:0000256" key="2">
    <source>
        <dbReference type="ARBA" id="ARBA00022679"/>
    </source>
</evidence>
<dbReference type="Pfam" id="PF01553">
    <property type="entry name" value="Acyltransferase"/>
    <property type="match status" value="1"/>
</dbReference>
<accession>A0A369BEL9</accession>
<protein>
    <recommendedName>
        <fullName evidence="4">1-acyl-sn-glycerol-3-phosphate acyltransferase</fullName>
        <ecNumber evidence="4">2.3.1.51</ecNumber>
    </recommendedName>
</protein>
<comment type="similarity">
    <text evidence="1 4">Belongs to the 1-acyl-sn-glycerol-3-phosphate acyltransferase family.</text>
</comment>
<dbReference type="NCBIfam" id="TIGR00530">
    <property type="entry name" value="AGP_acyltrn"/>
    <property type="match status" value="1"/>
</dbReference>
<sequence>MIDVLRFFVNMFFSVFYRVEIKGIENVPKKGSALICANHVGELDMFFIGFRIKRLVRWMAKEELFRNPVLGGLIKWLGAFPVKRGKADVRAIKTAFNLLDEGHIVGIFAEGTRTRGKAGVAKVNPGAAMFAVKKQVPVIPVGVEGRYKLFSKVRVVFGEPYYIEADKNKKYMNEEFTEISRDIMKKVYGLLEGR</sequence>
<dbReference type="RefSeq" id="WP_114296099.1">
    <property type="nucleotide sequence ID" value="NZ_QPJT01000002.1"/>
</dbReference>
<dbReference type="GO" id="GO:0006654">
    <property type="term" value="P:phosphatidic acid biosynthetic process"/>
    <property type="evidence" value="ECO:0007669"/>
    <property type="project" value="TreeGrafter"/>
</dbReference>
<organism evidence="6 7">
    <name type="scientific">Anaerobacterium chartisolvens</name>
    <dbReference type="NCBI Taxonomy" id="1297424"/>
    <lineage>
        <taxon>Bacteria</taxon>
        <taxon>Bacillati</taxon>
        <taxon>Bacillota</taxon>
        <taxon>Clostridia</taxon>
        <taxon>Eubacteriales</taxon>
        <taxon>Oscillospiraceae</taxon>
        <taxon>Anaerobacterium</taxon>
    </lineage>
</organism>
<dbReference type="Proteomes" id="UP000253034">
    <property type="component" value="Unassembled WGS sequence"/>
</dbReference>
<dbReference type="PANTHER" id="PTHR10434:SF11">
    <property type="entry name" value="1-ACYL-SN-GLYCEROL-3-PHOSPHATE ACYLTRANSFERASE"/>
    <property type="match status" value="1"/>
</dbReference>
<dbReference type="EMBL" id="QPJT01000002">
    <property type="protein sequence ID" value="RCX19969.1"/>
    <property type="molecule type" value="Genomic_DNA"/>
</dbReference>
<keyword evidence="4" id="KW-0594">Phospholipid biosynthesis</keyword>
<keyword evidence="7" id="KW-1185">Reference proteome</keyword>
<dbReference type="EC" id="2.3.1.51" evidence="4"/>
<dbReference type="GO" id="GO:0016020">
    <property type="term" value="C:membrane"/>
    <property type="evidence" value="ECO:0007669"/>
    <property type="project" value="InterPro"/>
</dbReference>
<proteinExistence type="inferred from homology"/>
<comment type="caution">
    <text evidence="6">The sequence shown here is derived from an EMBL/GenBank/DDBJ whole genome shotgun (WGS) entry which is preliminary data.</text>
</comment>
<gene>
    <name evidence="6" type="ORF">DFR58_10238</name>
</gene>
<dbReference type="OrthoDB" id="9803035at2"/>
<comment type="domain">
    <text evidence="4">The HXXXXD motif is essential for acyltransferase activity and may constitute the binding site for the phosphate moiety of the glycerol-3-phosphate.</text>
</comment>
<dbReference type="CDD" id="cd07989">
    <property type="entry name" value="LPLAT_AGPAT-like"/>
    <property type="match status" value="1"/>
</dbReference>
<evidence type="ECO:0000256" key="1">
    <source>
        <dbReference type="ARBA" id="ARBA00008655"/>
    </source>
</evidence>
<name>A0A369BEL9_9FIRM</name>
<keyword evidence="4" id="KW-1208">Phospholipid metabolism</keyword>
<keyword evidence="3 4" id="KW-0012">Acyltransferase</keyword>
<evidence type="ECO:0000313" key="6">
    <source>
        <dbReference type="EMBL" id="RCX19969.1"/>
    </source>
</evidence>
<keyword evidence="4" id="KW-0444">Lipid biosynthesis</keyword>
<dbReference type="SUPFAM" id="SSF69593">
    <property type="entry name" value="Glycerol-3-phosphate (1)-acyltransferase"/>
    <property type="match status" value="1"/>
</dbReference>
<evidence type="ECO:0000313" key="7">
    <source>
        <dbReference type="Proteomes" id="UP000253034"/>
    </source>
</evidence>
<feature type="domain" description="Phospholipid/glycerol acyltransferase" evidence="5">
    <location>
        <begin position="33"/>
        <end position="146"/>
    </location>
</feature>
<comment type="catalytic activity">
    <reaction evidence="4">
        <text>a 1-acyl-sn-glycero-3-phosphate + an acyl-CoA = a 1,2-diacyl-sn-glycero-3-phosphate + CoA</text>
        <dbReference type="Rhea" id="RHEA:19709"/>
        <dbReference type="ChEBI" id="CHEBI:57287"/>
        <dbReference type="ChEBI" id="CHEBI:57970"/>
        <dbReference type="ChEBI" id="CHEBI:58342"/>
        <dbReference type="ChEBI" id="CHEBI:58608"/>
        <dbReference type="EC" id="2.3.1.51"/>
    </reaction>
</comment>
<dbReference type="SMART" id="SM00563">
    <property type="entry name" value="PlsC"/>
    <property type="match status" value="1"/>
</dbReference>
<keyword evidence="4" id="KW-0443">Lipid metabolism</keyword>
<dbReference type="PANTHER" id="PTHR10434">
    <property type="entry name" value="1-ACYL-SN-GLYCEROL-3-PHOSPHATE ACYLTRANSFERASE"/>
    <property type="match status" value="1"/>
</dbReference>
<evidence type="ECO:0000256" key="3">
    <source>
        <dbReference type="ARBA" id="ARBA00023315"/>
    </source>
</evidence>
<dbReference type="InterPro" id="IPR002123">
    <property type="entry name" value="Plipid/glycerol_acylTrfase"/>
</dbReference>
<evidence type="ECO:0000256" key="4">
    <source>
        <dbReference type="RuleBase" id="RU361267"/>
    </source>
</evidence>
<dbReference type="AlphaFoldDB" id="A0A369BEL9"/>
<dbReference type="InterPro" id="IPR004552">
    <property type="entry name" value="AGP_acyltrans"/>
</dbReference>
<dbReference type="GO" id="GO:0003841">
    <property type="term" value="F:1-acylglycerol-3-phosphate O-acyltransferase activity"/>
    <property type="evidence" value="ECO:0007669"/>
    <property type="project" value="UniProtKB-UniRule"/>
</dbReference>
<reference evidence="6 7" key="1">
    <citation type="submission" date="2018-07" db="EMBL/GenBank/DDBJ databases">
        <title>Genomic Encyclopedia of Type Strains, Phase IV (KMG-IV): sequencing the most valuable type-strain genomes for metagenomic binning, comparative biology and taxonomic classification.</title>
        <authorList>
            <person name="Goeker M."/>
        </authorList>
    </citation>
    <scope>NUCLEOTIDE SEQUENCE [LARGE SCALE GENOMIC DNA]</scope>
    <source>
        <strain evidence="6 7">DSM 27016</strain>
    </source>
</reference>